<dbReference type="CDD" id="cd00090">
    <property type="entry name" value="HTH_ARSR"/>
    <property type="match status" value="1"/>
</dbReference>
<gene>
    <name evidence="3" type="ORF">AKJ09_10241</name>
</gene>
<dbReference type="InterPro" id="IPR000835">
    <property type="entry name" value="HTH_MarR-typ"/>
</dbReference>
<evidence type="ECO:0000259" key="2">
    <source>
        <dbReference type="PROSITE" id="PS01179"/>
    </source>
</evidence>
<dbReference type="EMBL" id="CP012333">
    <property type="protein sequence ID" value="AKV03578.1"/>
    <property type="molecule type" value="Genomic_DNA"/>
</dbReference>
<evidence type="ECO:0000256" key="1">
    <source>
        <dbReference type="SAM" id="MobiDB-lite"/>
    </source>
</evidence>
<dbReference type="InterPro" id="IPR036390">
    <property type="entry name" value="WH_DNA-bd_sf"/>
</dbReference>
<proteinExistence type="predicted"/>
<dbReference type="GO" id="GO:0003700">
    <property type="term" value="F:DNA-binding transcription factor activity"/>
    <property type="evidence" value="ECO:0007669"/>
    <property type="project" value="InterPro"/>
</dbReference>
<dbReference type="Proteomes" id="UP000064967">
    <property type="component" value="Chromosome"/>
</dbReference>
<dbReference type="SUPFAM" id="SSF46785">
    <property type="entry name" value="Winged helix' DNA-binding domain"/>
    <property type="match status" value="1"/>
</dbReference>
<dbReference type="PROSITE" id="PS00519">
    <property type="entry name" value="HTH_ASNC_1"/>
    <property type="match status" value="1"/>
</dbReference>
<sequence length="623" mass="67175">MKRRIPQTSGGPTPPTPSEEAHEEGSLGVAFFAGRYETVLARSVDAAAFEFDDADTPYVVGALAFVGRIEEAAATLRAWERRKPTPELRICARFFLAVAHGRAGRHAESERLVRENARLVSGCFDPIARFYVHQGLACHRFFTGRVDVAARQALMALQAAFDARFQYGRLLATDLRGHALVQLGDVHAGLALLDRASTLATTLGLDGNAGAIACATAIYAARFGARPIAASIENLVALAAATSAQDSYSRRSVETELASQLALAGRGDDAWSLLDRLATDPGADGDQRSKVRRMLAFAFVAFLRYGAASARTYAVEARRSLDGLEDFGLEVEVLSIELLAFGESPERLTRLSEIHRRTKIARAAFVRGRWSSESEQDVMAIAPVMVEDKAGAMIHAATSQSRNALETLLREGYLGLVPHAAGLGSPRRLLLVNDDTILVEAQGNVRQLTGLSDGSLRLLRALGGRRKDKETLVREVWKLSTYRPDRHDTLVHTAVSRLRAALGTAGHWVDGEDGAYGIASGVELFDLSSAAMPRTVDDVTADGDAERATATTLDRGPLDELLALLKKSGPISTGEIARTLGISEMTAFRRLKSLLDEGLVVRSGRGKNTRYAPSSMLPENASC</sequence>
<feature type="domain" description="PID" evidence="2">
    <location>
        <begin position="131"/>
        <end position="166"/>
    </location>
</feature>
<dbReference type="STRING" id="1391654.AKJ09_10241"/>
<accession>A0A0K1QCX1</accession>
<protein>
    <recommendedName>
        <fullName evidence="2">PID domain-containing protein</fullName>
    </recommendedName>
</protein>
<dbReference type="RefSeq" id="WP_169928492.1">
    <property type="nucleotide sequence ID" value="NZ_CP012333.1"/>
</dbReference>
<feature type="region of interest" description="Disordered" evidence="1">
    <location>
        <begin position="1"/>
        <end position="24"/>
    </location>
</feature>
<reference evidence="3 4" key="1">
    <citation type="submission" date="2015-08" db="EMBL/GenBank/DDBJ databases">
        <authorList>
            <person name="Babu N.S."/>
            <person name="Beckwith C.J."/>
            <person name="Beseler K.G."/>
            <person name="Brison A."/>
            <person name="Carone J.V."/>
            <person name="Caskin T.P."/>
            <person name="Diamond M."/>
            <person name="Durham M.E."/>
            <person name="Foxe J.M."/>
            <person name="Go M."/>
            <person name="Henderson B.A."/>
            <person name="Jones I.B."/>
            <person name="McGettigan J.A."/>
            <person name="Micheletti S.J."/>
            <person name="Nasrallah M.E."/>
            <person name="Ortiz D."/>
            <person name="Piller C.R."/>
            <person name="Privatt S.R."/>
            <person name="Schneider S.L."/>
            <person name="Sharp S."/>
            <person name="Smith T.C."/>
            <person name="Stanton J.D."/>
            <person name="Ullery H.E."/>
            <person name="Wilson R.J."/>
            <person name="Serrano M.G."/>
            <person name="Buck G."/>
            <person name="Lee V."/>
            <person name="Wang Y."/>
            <person name="Carvalho R."/>
            <person name="Voegtly L."/>
            <person name="Shi R."/>
            <person name="Duckworth R."/>
            <person name="Johnson A."/>
            <person name="Loviza R."/>
            <person name="Walstead R."/>
            <person name="Shah Z."/>
            <person name="Kiflezghi M."/>
            <person name="Wade K."/>
            <person name="Ball S.L."/>
            <person name="Bradley K.W."/>
            <person name="Asai D.J."/>
            <person name="Bowman C.A."/>
            <person name="Russell D.A."/>
            <person name="Pope W.H."/>
            <person name="Jacobs-Sera D."/>
            <person name="Hendrix R.W."/>
            <person name="Hatfull G.F."/>
        </authorList>
    </citation>
    <scope>NUCLEOTIDE SEQUENCE [LARGE SCALE GENOMIC DNA]</scope>
    <source>
        <strain evidence="3 4">DSM 27648</strain>
    </source>
</reference>
<dbReference type="InterPro" id="IPR006020">
    <property type="entry name" value="PTB/PI_dom"/>
</dbReference>
<dbReference type="InterPro" id="IPR019885">
    <property type="entry name" value="Tscrpt_reg_HTH_AsnC-type_CS"/>
</dbReference>
<name>A0A0K1QCX1_9BACT</name>
<dbReference type="Gene3D" id="1.10.10.10">
    <property type="entry name" value="Winged helix-like DNA-binding domain superfamily/Winged helix DNA-binding domain"/>
    <property type="match status" value="1"/>
</dbReference>
<evidence type="ECO:0000313" key="4">
    <source>
        <dbReference type="Proteomes" id="UP000064967"/>
    </source>
</evidence>
<dbReference type="InterPro" id="IPR011991">
    <property type="entry name" value="ArsR-like_HTH"/>
</dbReference>
<dbReference type="AlphaFoldDB" id="A0A0K1QCX1"/>
<dbReference type="KEGG" id="llu:AKJ09_10241"/>
<evidence type="ECO:0000313" key="3">
    <source>
        <dbReference type="EMBL" id="AKV03578.1"/>
    </source>
</evidence>
<organism evidence="3 4">
    <name type="scientific">Labilithrix luteola</name>
    <dbReference type="NCBI Taxonomy" id="1391654"/>
    <lineage>
        <taxon>Bacteria</taxon>
        <taxon>Pseudomonadati</taxon>
        <taxon>Myxococcota</taxon>
        <taxon>Polyangia</taxon>
        <taxon>Polyangiales</taxon>
        <taxon>Labilitrichaceae</taxon>
        <taxon>Labilithrix</taxon>
    </lineage>
</organism>
<dbReference type="InterPro" id="IPR036388">
    <property type="entry name" value="WH-like_DNA-bd_sf"/>
</dbReference>
<dbReference type="PROSITE" id="PS01179">
    <property type="entry name" value="PID"/>
    <property type="match status" value="1"/>
</dbReference>
<keyword evidence="4" id="KW-1185">Reference proteome</keyword>
<dbReference type="Pfam" id="PF01047">
    <property type="entry name" value="MarR"/>
    <property type="match status" value="1"/>
</dbReference>